<dbReference type="HAMAP" id="MF_00376">
    <property type="entry name" value="Dephospho_CoA_kinase"/>
    <property type="match status" value="1"/>
</dbReference>
<keyword evidence="2 5" id="KW-0547">Nucleotide-binding</keyword>
<dbReference type="GO" id="GO:0005737">
    <property type="term" value="C:cytoplasm"/>
    <property type="evidence" value="ECO:0007669"/>
    <property type="project" value="UniProtKB-SubCell"/>
</dbReference>
<dbReference type="GO" id="GO:0015937">
    <property type="term" value="P:coenzyme A biosynthetic process"/>
    <property type="evidence" value="ECO:0007669"/>
    <property type="project" value="UniProtKB-UniRule"/>
</dbReference>
<dbReference type="PROSITE" id="PS51219">
    <property type="entry name" value="DPCK"/>
    <property type="match status" value="1"/>
</dbReference>
<protein>
    <recommendedName>
        <fullName evidence="5 6">Dephospho-CoA kinase</fullName>
        <ecNumber evidence="5 6">2.7.1.24</ecNumber>
    </recommendedName>
    <alternativeName>
        <fullName evidence="5">Dephosphocoenzyme A kinase</fullName>
    </alternativeName>
</protein>
<evidence type="ECO:0000313" key="10">
    <source>
        <dbReference type="Proteomes" id="UP000322918"/>
    </source>
</evidence>
<keyword evidence="5 8" id="KW-0418">Kinase</keyword>
<comment type="pathway">
    <text evidence="5">Cofactor biosynthesis; coenzyme A biosynthesis; CoA from (R)-pantothenate: step 5/5.</text>
</comment>
<evidence type="ECO:0000313" key="7">
    <source>
        <dbReference type="EMBL" id="KAA8486367.1"/>
    </source>
</evidence>
<dbReference type="Pfam" id="PF01121">
    <property type="entry name" value="CoaE"/>
    <property type="match status" value="1"/>
</dbReference>
<comment type="subcellular location">
    <subcellularLocation>
        <location evidence="5">Cytoplasm</location>
    </subcellularLocation>
</comment>
<dbReference type="RefSeq" id="WP_128768382.1">
    <property type="nucleotide sequence ID" value="NZ_RXOC01000003.1"/>
</dbReference>
<dbReference type="NCBIfam" id="TIGR00152">
    <property type="entry name" value="dephospho-CoA kinase"/>
    <property type="match status" value="1"/>
</dbReference>
<evidence type="ECO:0000313" key="9">
    <source>
        <dbReference type="Proteomes" id="UP000290848"/>
    </source>
</evidence>
<sequence>MLKVGITGGIGSGKTTVCHLFELQGIPVFYADDRAKLLMNTDLVLVNSIKEAFGESVYLEDGRLNRKELARVVFNNAGLLEKLNSLVHPAVFRDFDSWSLKQKSPYVLKEAAILFESGSDKDCDFTILVTSPPDIRIRRVISRDKVSEEEVKKRMDKQLSDEKKIELADFIIRNDERELLIPQVINLHHKLLELSSVKTANDD</sequence>
<evidence type="ECO:0000256" key="1">
    <source>
        <dbReference type="ARBA" id="ARBA00009018"/>
    </source>
</evidence>
<dbReference type="InterPro" id="IPR027417">
    <property type="entry name" value="P-loop_NTPase"/>
</dbReference>
<dbReference type="Proteomes" id="UP000322918">
    <property type="component" value="Unassembled WGS sequence"/>
</dbReference>
<gene>
    <name evidence="5" type="primary">coaE</name>
    <name evidence="8" type="ORF">EKH83_05420</name>
    <name evidence="7" type="ORF">F1649_01945</name>
</gene>
<accession>A0A4Q0MCP2</accession>
<dbReference type="GO" id="GO:0004140">
    <property type="term" value="F:dephospho-CoA kinase activity"/>
    <property type="evidence" value="ECO:0007669"/>
    <property type="project" value="UniProtKB-UniRule"/>
</dbReference>
<dbReference type="PANTHER" id="PTHR10695">
    <property type="entry name" value="DEPHOSPHO-COA KINASE-RELATED"/>
    <property type="match status" value="1"/>
</dbReference>
<reference evidence="7 10" key="2">
    <citation type="submission" date="2019-09" db="EMBL/GenBank/DDBJ databases">
        <title>Pararcticibacter amylolyticus gen. nov., sp. nov., isolated from a rottenly hemp rope, and reclassification of Pedobacter tournemirensis as Pararcticibacter tournemirensis comb. nov.</title>
        <authorList>
            <person name="Cai Y."/>
        </authorList>
    </citation>
    <scope>NUCLEOTIDE SEQUENCE [LARGE SCALE GENOMIC DNA]</scope>
    <source>
        <strain evidence="7 10">TF5-37.2-LB10</strain>
    </source>
</reference>
<keyword evidence="5" id="KW-0963">Cytoplasm</keyword>
<dbReference type="OrthoDB" id="9812943at2"/>
<evidence type="ECO:0000256" key="2">
    <source>
        <dbReference type="ARBA" id="ARBA00022741"/>
    </source>
</evidence>
<dbReference type="Proteomes" id="UP000290848">
    <property type="component" value="Unassembled WGS sequence"/>
</dbReference>
<reference evidence="8 9" key="1">
    <citation type="submission" date="2018-12" db="EMBL/GenBank/DDBJ databases">
        <title>The Draft Genome Sequence of the Soil Bacterium Pedobacter tournemirensis R1.</title>
        <authorList>
            <person name="He J."/>
        </authorList>
    </citation>
    <scope>NUCLEOTIDE SEQUENCE [LARGE SCALE GENOMIC DNA]</scope>
    <source>
        <strain evidence="8 9">R1</strain>
    </source>
</reference>
<keyword evidence="10" id="KW-1185">Reference proteome</keyword>
<dbReference type="Gene3D" id="3.40.50.300">
    <property type="entry name" value="P-loop containing nucleotide triphosphate hydrolases"/>
    <property type="match status" value="1"/>
</dbReference>
<keyword evidence="5 8" id="KW-0808">Transferase</keyword>
<comment type="function">
    <text evidence="5">Catalyzes the phosphorylation of the 3'-hydroxyl group of dephosphocoenzyme A to form coenzyme A.</text>
</comment>
<dbReference type="EMBL" id="RXOC01000003">
    <property type="protein sequence ID" value="RXF71138.1"/>
    <property type="molecule type" value="Genomic_DNA"/>
</dbReference>
<evidence type="ECO:0000313" key="8">
    <source>
        <dbReference type="EMBL" id="RXF71138.1"/>
    </source>
</evidence>
<keyword evidence="3 5" id="KW-0067">ATP-binding</keyword>
<feature type="binding site" evidence="5">
    <location>
        <begin position="11"/>
        <end position="16"/>
    </location>
    <ligand>
        <name>ATP</name>
        <dbReference type="ChEBI" id="CHEBI:30616"/>
    </ligand>
</feature>
<evidence type="ECO:0000256" key="4">
    <source>
        <dbReference type="ARBA" id="ARBA00022993"/>
    </source>
</evidence>
<dbReference type="InterPro" id="IPR001977">
    <property type="entry name" value="Depp_CoAkinase"/>
</dbReference>
<evidence type="ECO:0000256" key="3">
    <source>
        <dbReference type="ARBA" id="ARBA00022840"/>
    </source>
</evidence>
<dbReference type="PANTHER" id="PTHR10695:SF46">
    <property type="entry name" value="BIFUNCTIONAL COENZYME A SYNTHASE-RELATED"/>
    <property type="match status" value="1"/>
</dbReference>
<dbReference type="EMBL" id="VWNE01000002">
    <property type="protein sequence ID" value="KAA8486367.1"/>
    <property type="molecule type" value="Genomic_DNA"/>
</dbReference>
<dbReference type="UniPathway" id="UPA00241">
    <property type="reaction ID" value="UER00356"/>
</dbReference>
<dbReference type="GO" id="GO:0005524">
    <property type="term" value="F:ATP binding"/>
    <property type="evidence" value="ECO:0007669"/>
    <property type="project" value="UniProtKB-UniRule"/>
</dbReference>
<keyword evidence="4 5" id="KW-0173">Coenzyme A biosynthesis</keyword>
<proteinExistence type="inferred from homology"/>
<evidence type="ECO:0000256" key="6">
    <source>
        <dbReference type="NCBIfam" id="TIGR00152"/>
    </source>
</evidence>
<comment type="catalytic activity">
    <reaction evidence="5">
        <text>3'-dephospho-CoA + ATP = ADP + CoA + H(+)</text>
        <dbReference type="Rhea" id="RHEA:18245"/>
        <dbReference type="ChEBI" id="CHEBI:15378"/>
        <dbReference type="ChEBI" id="CHEBI:30616"/>
        <dbReference type="ChEBI" id="CHEBI:57287"/>
        <dbReference type="ChEBI" id="CHEBI:57328"/>
        <dbReference type="ChEBI" id="CHEBI:456216"/>
        <dbReference type="EC" id="2.7.1.24"/>
    </reaction>
</comment>
<dbReference type="EC" id="2.7.1.24" evidence="5 6"/>
<name>A0A4Q0MCP2_9SPHI</name>
<dbReference type="CDD" id="cd02022">
    <property type="entry name" value="DPCK"/>
    <property type="match status" value="1"/>
</dbReference>
<comment type="caution">
    <text evidence="8">The sequence shown here is derived from an EMBL/GenBank/DDBJ whole genome shotgun (WGS) entry which is preliminary data.</text>
</comment>
<organism evidence="8 9">
    <name type="scientific">Arcticibacter tournemirensis</name>
    <dbReference type="NCBI Taxonomy" id="699437"/>
    <lineage>
        <taxon>Bacteria</taxon>
        <taxon>Pseudomonadati</taxon>
        <taxon>Bacteroidota</taxon>
        <taxon>Sphingobacteriia</taxon>
        <taxon>Sphingobacteriales</taxon>
        <taxon>Sphingobacteriaceae</taxon>
        <taxon>Arcticibacter</taxon>
    </lineage>
</organism>
<evidence type="ECO:0000256" key="5">
    <source>
        <dbReference type="HAMAP-Rule" id="MF_00376"/>
    </source>
</evidence>
<comment type="similarity">
    <text evidence="1 5">Belongs to the CoaE family.</text>
</comment>
<dbReference type="AlphaFoldDB" id="A0A4Q0MCP2"/>
<dbReference type="SUPFAM" id="SSF52540">
    <property type="entry name" value="P-loop containing nucleoside triphosphate hydrolases"/>
    <property type="match status" value="1"/>
</dbReference>